<dbReference type="Gene3D" id="3.30.40.10">
    <property type="entry name" value="Zinc/RING finger domain, C3HC4 (zinc finger)"/>
    <property type="match status" value="1"/>
</dbReference>
<dbReference type="InterPro" id="IPR019786">
    <property type="entry name" value="Zinc_finger_PHD-type_CS"/>
</dbReference>
<proteinExistence type="predicted"/>
<comment type="caution">
    <text evidence="5">The sequence shown here is derived from an EMBL/GenBank/DDBJ whole genome shotgun (WGS) entry which is preliminary data.</text>
</comment>
<keyword evidence="3" id="KW-0862">Zinc</keyword>
<dbReference type="InterPro" id="IPR001965">
    <property type="entry name" value="Znf_PHD"/>
</dbReference>
<accession>A0ABV2ARW6</accession>
<evidence type="ECO:0000256" key="3">
    <source>
        <dbReference type="ARBA" id="ARBA00022833"/>
    </source>
</evidence>
<evidence type="ECO:0000256" key="1">
    <source>
        <dbReference type="ARBA" id="ARBA00022723"/>
    </source>
</evidence>
<reference evidence="5 6" key="1">
    <citation type="journal article" date="2024" name="BMC Biol.">
        <title>Comparative genomics of Ascetosporea gives new insight into the evolutionary basis for animal parasitism in Rhizaria.</title>
        <authorList>
            <person name="Hiltunen Thoren M."/>
            <person name="Onut-Brannstrom I."/>
            <person name="Alfjorden A."/>
            <person name="Peckova H."/>
            <person name="Swords F."/>
            <person name="Hooper C."/>
            <person name="Holzer A.S."/>
            <person name="Bass D."/>
            <person name="Burki F."/>
        </authorList>
    </citation>
    <scope>NUCLEOTIDE SEQUENCE [LARGE SCALE GENOMIC DNA]</scope>
    <source>
        <strain evidence="5">20-A016</strain>
    </source>
</reference>
<evidence type="ECO:0000313" key="5">
    <source>
        <dbReference type="EMBL" id="MES1922392.1"/>
    </source>
</evidence>
<dbReference type="InterPro" id="IPR011011">
    <property type="entry name" value="Znf_FYVE_PHD"/>
</dbReference>
<dbReference type="PROSITE" id="PS01359">
    <property type="entry name" value="ZF_PHD_1"/>
    <property type="match status" value="1"/>
</dbReference>
<gene>
    <name evidence="5" type="ORF">MHBO_003901</name>
</gene>
<feature type="domain" description="PHD-type" evidence="4">
    <location>
        <begin position="171"/>
        <end position="312"/>
    </location>
</feature>
<feature type="non-terminal residue" evidence="5">
    <location>
        <position position="343"/>
    </location>
</feature>
<dbReference type="EMBL" id="JBDODL010002715">
    <property type="protein sequence ID" value="MES1922392.1"/>
    <property type="molecule type" value="Genomic_DNA"/>
</dbReference>
<keyword evidence="1" id="KW-0479">Metal-binding</keyword>
<keyword evidence="6" id="KW-1185">Reference proteome</keyword>
<organism evidence="5 6">
    <name type="scientific">Bonamia ostreae</name>
    <dbReference type="NCBI Taxonomy" id="126728"/>
    <lineage>
        <taxon>Eukaryota</taxon>
        <taxon>Sar</taxon>
        <taxon>Rhizaria</taxon>
        <taxon>Endomyxa</taxon>
        <taxon>Ascetosporea</taxon>
        <taxon>Haplosporida</taxon>
        <taxon>Bonamia</taxon>
    </lineage>
</organism>
<dbReference type="SUPFAM" id="SSF57903">
    <property type="entry name" value="FYVE/PHD zinc finger"/>
    <property type="match status" value="1"/>
</dbReference>
<sequence length="343" mass="38740">KKCHLCENNSKHKNLLKCNYNETECARFFHLSCALESKQFHWISFRNNLSNSAKIEFAEPILRCALHSDRKVIAESMPRPILKGDSFPSNLDIFDLTANNFVFDQLTNSGNKLNSETRCSVCYSPVHFDRDFFVFCSNPFCEIAVHQRCYGVSDEANDWFCDVCVAGEKSSAQCGRCSFKGGALKISQNGDWIHVACALLDGSVKIGNLFFMAEILPRNESEKNNKKKIENGAGKCFQCAGMDGKLISCSQKDCGKVFHALCALKNSVYCGFEFETKLPKRHLETALDQYCVTPLIGQKSSKNGFVYCSEHSPENFDCDQKWHFLPSLSSDTFSQSPIKRFFE</sequence>
<dbReference type="SMART" id="SM00249">
    <property type="entry name" value="PHD"/>
    <property type="match status" value="3"/>
</dbReference>
<keyword evidence="2" id="KW-0863">Zinc-finger</keyword>
<dbReference type="Pfam" id="PF13831">
    <property type="entry name" value="PHD_2"/>
    <property type="match status" value="1"/>
</dbReference>
<evidence type="ECO:0000259" key="4">
    <source>
        <dbReference type="PROSITE" id="PS51805"/>
    </source>
</evidence>
<evidence type="ECO:0000256" key="2">
    <source>
        <dbReference type="ARBA" id="ARBA00022771"/>
    </source>
</evidence>
<dbReference type="InterPro" id="IPR013083">
    <property type="entry name" value="Znf_RING/FYVE/PHD"/>
</dbReference>
<dbReference type="InterPro" id="IPR034732">
    <property type="entry name" value="EPHD"/>
</dbReference>
<dbReference type="InterPro" id="IPR050701">
    <property type="entry name" value="Histone_Mod_Regulator"/>
</dbReference>
<dbReference type="InterPro" id="IPR019787">
    <property type="entry name" value="Znf_PHD-finger"/>
</dbReference>
<protein>
    <recommendedName>
        <fullName evidence="4">PHD-type domain-containing protein</fullName>
    </recommendedName>
</protein>
<dbReference type="PANTHER" id="PTHR13793:SF107">
    <property type="entry name" value="BROMODOMAIN-CONTAINING PROTEIN HOMOLOG"/>
    <property type="match status" value="1"/>
</dbReference>
<evidence type="ECO:0000313" key="6">
    <source>
        <dbReference type="Proteomes" id="UP001439008"/>
    </source>
</evidence>
<dbReference type="Proteomes" id="UP001439008">
    <property type="component" value="Unassembled WGS sequence"/>
</dbReference>
<dbReference type="Pfam" id="PF13832">
    <property type="entry name" value="zf-HC5HC2H_2"/>
    <property type="match status" value="1"/>
</dbReference>
<feature type="non-terminal residue" evidence="5">
    <location>
        <position position="1"/>
    </location>
</feature>
<name>A0ABV2ARW6_9EUKA</name>
<dbReference type="PANTHER" id="PTHR13793">
    <property type="entry name" value="PHD FINGER PROTEINS"/>
    <property type="match status" value="1"/>
</dbReference>
<dbReference type="PROSITE" id="PS51805">
    <property type="entry name" value="EPHD"/>
    <property type="match status" value="1"/>
</dbReference>